<accession>A0A914KSD2</accession>
<dbReference type="AlphaFoldDB" id="A0A914KSD2"/>
<sequence length="62" mass="7176">MIHRSRVSDRVFIGPDRSSLFGPKFDARLALSDRTPDPTQKRWPFRVFKSGGWKQKKTKNGS</sequence>
<dbReference type="WBParaSite" id="Minc3s00096g04409">
    <property type="protein sequence ID" value="Minc3s00096g04409"/>
    <property type="gene ID" value="Minc3s00096g04409"/>
</dbReference>
<evidence type="ECO:0000313" key="1">
    <source>
        <dbReference type="Proteomes" id="UP000887563"/>
    </source>
</evidence>
<name>A0A914KSD2_MELIC</name>
<organism evidence="1 2">
    <name type="scientific">Meloidogyne incognita</name>
    <name type="common">Southern root-knot nematode worm</name>
    <name type="synonym">Oxyuris incognita</name>
    <dbReference type="NCBI Taxonomy" id="6306"/>
    <lineage>
        <taxon>Eukaryota</taxon>
        <taxon>Metazoa</taxon>
        <taxon>Ecdysozoa</taxon>
        <taxon>Nematoda</taxon>
        <taxon>Chromadorea</taxon>
        <taxon>Rhabditida</taxon>
        <taxon>Tylenchina</taxon>
        <taxon>Tylenchomorpha</taxon>
        <taxon>Tylenchoidea</taxon>
        <taxon>Meloidogynidae</taxon>
        <taxon>Meloidogyninae</taxon>
        <taxon>Meloidogyne</taxon>
        <taxon>Meloidogyne incognita group</taxon>
    </lineage>
</organism>
<keyword evidence="1" id="KW-1185">Reference proteome</keyword>
<proteinExistence type="predicted"/>
<evidence type="ECO:0000313" key="2">
    <source>
        <dbReference type="WBParaSite" id="Minc3s00096g04409"/>
    </source>
</evidence>
<protein>
    <submittedName>
        <fullName evidence="2">Uncharacterized protein</fullName>
    </submittedName>
</protein>
<reference evidence="2" key="1">
    <citation type="submission" date="2022-11" db="UniProtKB">
        <authorList>
            <consortium name="WormBaseParasite"/>
        </authorList>
    </citation>
    <scope>IDENTIFICATION</scope>
</reference>
<dbReference type="Proteomes" id="UP000887563">
    <property type="component" value="Unplaced"/>
</dbReference>